<dbReference type="AlphaFoldDB" id="A0A2H3NWW0"/>
<dbReference type="EMBL" id="PDEP01000001">
    <property type="protein sequence ID" value="PEN09424.1"/>
    <property type="molecule type" value="Genomic_DNA"/>
</dbReference>
<gene>
    <name evidence="1" type="ORF">CRI93_01475</name>
</gene>
<dbReference type="OrthoDB" id="9769734at2"/>
<protein>
    <submittedName>
        <fullName evidence="1">BREX-1 system phosphatase PglZ type A</fullName>
    </submittedName>
</protein>
<dbReference type="RefSeq" id="WP_098060822.1">
    <property type="nucleotide sequence ID" value="NZ_PDEP01000001.1"/>
</dbReference>
<dbReference type="Pfam" id="PF08665">
    <property type="entry name" value="PglZ"/>
    <property type="match status" value="1"/>
</dbReference>
<proteinExistence type="predicted"/>
<name>A0A2H3NWW0_9BACT</name>
<dbReference type="SUPFAM" id="SSF53649">
    <property type="entry name" value="Alkaline phosphatase-like"/>
    <property type="match status" value="1"/>
</dbReference>
<dbReference type="InterPro" id="IPR014060">
    <property type="entry name" value="PglZ"/>
</dbReference>
<dbReference type="InterPro" id="IPR017850">
    <property type="entry name" value="Alkaline_phosphatase_core_sf"/>
</dbReference>
<keyword evidence="2" id="KW-1185">Reference proteome</keyword>
<accession>A0A2H3NWW0</accession>
<organism evidence="1 2">
    <name type="scientific">Longimonas halophila</name>
    <dbReference type="NCBI Taxonomy" id="1469170"/>
    <lineage>
        <taxon>Bacteria</taxon>
        <taxon>Pseudomonadati</taxon>
        <taxon>Rhodothermota</taxon>
        <taxon>Rhodothermia</taxon>
        <taxon>Rhodothermales</taxon>
        <taxon>Salisaetaceae</taxon>
        <taxon>Longimonas</taxon>
    </lineage>
</organism>
<comment type="caution">
    <text evidence="1">The sequence shown here is derived from an EMBL/GenBank/DDBJ whole genome shotgun (WGS) entry which is preliminary data.</text>
</comment>
<dbReference type="Proteomes" id="UP000221024">
    <property type="component" value="Unassembled WGS sequence"/>
</dbReference>
<dbReference type="NCBIfam" id="TIGR02687">
    <property type="entry name" value="BREX-1 system phosphatase PglZ type A"/>
    <property type="match status" value="1"/>
</dbReference>
<evidence type="ECO:0000313" key="2">
    <source>
        <dbReference type="Proteomes" id="UP000221024"/>
    </source>
</evidence>
<evidence type="ECO:0000313" key="1">
    <source>
        <dbReference type="EMBL" id="PEN09424.1"/>
    </source>
</evidence>
<reference evidence="1 2" key="1">
    <citation type="submission" date="2017-10" db="EMBL/GenBank/DDBJ databases">
        <title>Draft genome of Longimonas halophila.</title>
        <authorList>
            <person name="Goh K.M."/>
            <person name="Shamsir M.S."/>
            <person name="Lim S.W."/>
        </authorList>
    </citation>
    <scope>NUCLEOTIDE SEQUENCE [LARGE SCALE GENOMIC DNA]</scope>
    <source>
        <strain evidence="1 2">KCTC 42399</strain>
    </source>
</reference>
<sequence length="861" mass="97308">MPKTLETRAEEHFERRSALRVLFLFDPDEDHREAIRTWDHPEIECIEATQPGLSTIYHIEKQGADANVLLYTPRRRPTTADLSSYPLADLLIANAELTVDEAAELADERDLRPEQRRLVQQYYDSDLRYKNRRRFLGSTLSRERLTEDRLKRGLAAYYLDLFGAAAPSSTNHVIAGVFIRARDEEGFADYQEACAARDLDDWLGQQMAQRFALDRVAFSHEMVKTAAKRLKYNLLTQPLDTVSADDPYRTTLRVEQTSVLTRMRDLVNEWDAHNRLSPSYQQVLDTLAPEVDEARLMQAYGSEASFGYLTPALRRERLRQAVALLPEQPETSQQTVQSLRSSDDQAAAEAAHVVWHMAAFYRHVNAHATLDVGALDAFVDTYTTDLYRCDTHYREAVRIMQTIRREQSTYRSVIDDAYESFLHAYADQFVQAMNIPWQQKLEAEAASQPIRDALRIPPLDQFYTRYVASVEKKTAVIISDGLRYEVAAALDNALQSTRRKHTTLDATLAPIPSITSLGKACLLPHHTLALDADAAGIQVDGTTANSTRQRSKLLKAGRSDAEVFRFDDLNGLTTDEGRARMKEHSLVYIYHDRIDRYGDKADTETDTPTAAYETVSELQGFIQKLNNWNVRRVLITADHGFLYDDSVPDAMQEPFPPTTRADGTEGYVVRRNRCVVADAVAAEHGYQFEVPAVSPLTDDWQAVVPRAVNRYNLSGAGKRYAHGGASLQELVVPVLEVETTRTDIAEKVDVRLLTSKNTILSGVLKAEFLQMQSISNTVRPRTIQVGLYDDQDALISNSEKLEMDVVAPDDPGQRTHTCLLELMPQADDLNACHLRAHDIEDTLNPIIDQPFTIQRHFGSDF</sequence>